<dbReference type="Proteomes" id="UP001055439">
    <property type="component" value="Chromosome 8"/>
</dbReference>
<dbReference type="OrthoDB" id="10056939at2759"/>
<name>A0A9E7KZ36_9LILI</name>
<reference evidence="1" key="1">
    <citation type="submission" date="2022-05" db="EMBL/GenBank/DDBJ databases">
        <title>The Musa troglodytarum L. genome provides insights into the mechanism of non-climacteric behaviour and enrichment of carotenoids.</title>
        <authorList>
            <person name="Wang J."/>
        </authorList>
    </citation>
    <scope>NUCLEOTIDE SEQUENCE</scope>
    <source>
        <tissue evidence="1">Leaf</tissue>
    </source>
</reference>
<sequence length="117" mass="12701">MLKQPPARALDEEEEREAPQGCSAAAAQLVGVALQMAVSLGGAEGSVSGVHRTRYEADQQLVYQPEKAALEAMGRDAVCGDGWVPSPKRCCCLPVHGWALQWRRPVSPWFLISNHGY</sequence>
<protein>
    <submittedName>
        <fullName evidence="1">Homeobox protein</fullName>
    </submittedName>
</protein>
<evidence type="ECO:0000313" key="1">
    <source>
        <dbReference type="EMBL" id="URE34626.1"/>
    </source>
</evidence>
<keyword evidence="1" id="KW-0238">DNA-binding</keyword>
<evidence type="ECO:0000313" key="2">
    <source>
        <dbReference type="Proteomes" id="UP001055439"/>
    </source>
</evidence>
<gene>
    <name evidence="1" type="ORF">MUK42_17405</name>
</gene>
<dbReference type="GO" id="GO:0003677">
    <property type="term" value="F:DNA binding"/>
    <property type="evidence" value="ECO:0007669"/>
    <property type="project" value="UniProtKB-KW"/>
</dbReference>
<proteinExistence type="predicted"/>
<accession>A0A9E7KZ36</accession>
<keyword evidence="2" id="KW-1185">Reference proteome</keyword>
<dbReference type="AlphaFoldDB" id="A0A9E7KZ36"/>
<organism evidence="1 2">
    <name type="scientific">Musa troglodytarum</name>
    <name type="common">fe'i banana</name>
    <dbReference type="NCBI Taxonomy" id="320322"/>
    <lineage>
        <taxon>Eukaryota</taxon>
        <taxon>Viridiplantae</taxon>
        <taxon>Streptophyta</taxon>
        <taxon>Embryophyta</taxon>
        <taxon>Tracheophyta</taxon>
        <taxon>Spermatophyta</taxon>
        <taxon>Magnoliopsida</taxon>
        <taxon>Liliopsida</taxon>
        <taxon>Zingiberales</taxon>
        <taxon>Musaceae</taxon>
        <taxon>Musa</taxon>
    </lineage>
</organism>
<dbReference type="EMBL" id="CP097510">
    <property type="protein sequence ID" value="URE34626.1"/>
    <property type="molecule type" value="Genomic_DNA"/>
</dbReference>
<keyword evidence="1" id="KW-0371">Homeobox</keyword>